<protein>
    <submittedName>
        <fullName evidence="2">Uncharacterized protein</fullName>
    </submittedName>
</protein>
<evidence type="ECO:0000256" key="1">
    <source>
        <dbReference type="SAM" id="MobiDB-lite"/>
    </source>
</evidence>
<dbReference type="Proteomes" id="UP000007752">
    <property type="component" value="Chromosome 6"/>
</dbReference>
<dbReference type="AlphaFoldDB" id="B9FRB8"/>
<dbReference type="EMBL" id="CM000143">
    <property type="protein sequence ID" value="EEE65029.1"/>
    <property type="molecule type" value="Genomic_DNA"/>
</dbReference>
<evidence type="ECO:0000313" key="2">
    <source>
        <dbReference type="EMBL" id="EEE65029.1"/>
    </source>
</evidence>
<feature type="region of interest" description="Disordered" evidence="1">
    <location>
        <begin position="1"/>
        <end position="92"/>
    </location>
</feature>
<gene>
    <name evidence="2" type="ORF">OsJ_20003</name>
</gene>
<name>B9FRB8_ORYSJ</name>
<sequence length="92" mass="9497">MPHAGTPPRRRAQPQHQPPAGLGRADGVGAPPCGQPPAWRRTSTASVAAWGRVQGARDAASWGRDSHRVGRRLGAGTPRAGQLSAGAPPQVQ</sequence>
<accession>B9FRB8</accession>
<reference evidence="2" key="1">
    <citation type="journal article" date="2005" name="PLoS Biol.">
        <title>The genomes of Oryza sativa: a history of duplications.</title>
        <authorList>
            <person name="Yu J."/>
            <person name="Wang J."/>
            <person name="Lin W."/>
            <person name="Li S."/>
            <person name="Li H."/>
            <person name="Zhou J."/>
            <person name="Ni P."/>
            <person name="Dong W."/>
            <person name="Hu S."/>
            <person name="Zeng C."/>
            <person name="Zhang J."/>
            <person name="Zhang Y."/>
            <person name="Li R."/>
            <person name="Xu Z."/>
            <person name="Li S."/>
            <person name="Li X."/>
            <person name="Zheng H."/>
            <person name="Cong L."/>
            <person name="Lin L."/>
            <person name="Yin J."/>
            <person name="Geng J."/>
            <person name="Li G."/>
            <person name="Shi J."/>
            <person name="Liu J."/>
            <person name="Lv H."/>
            <person name="Li J."/>
            <person name="Wang J."/>
            <person name="Deng Y."/>
            <person name="Ran L."/>
            <person name="Shi X."/>
            <person name="Wang X."/>
            <person name="Wu Q."/>
            <person name="Li C."/>
            <person name="Ren X."/>
            <person name="Wang J."/>
            <person name="Wang X."/>
            <person name="Li D."/>
            <person name="Liu D."/>
            <person name="Zhang X."/>
            <person name="Ji Z."/>
            <person name="Zhao W."/>
            <person name="Sun Y."/>
            <person name="Zhang Z."/>
            <person name="Bao J."/>
            <person name="Han Y."/>
            <person name="Dong L."/>
            <person name="Ji J."/>
            <person name="Chen P."/>
            <person name="Wu S."/>
            <person name="Liu J."/>
            <person name="Xiao Y."/>
            <person name="Bu D."/>
            <person name="Tan J."/>
            <person name="Yang L."/>
            <person name="Ye C."/>
            <person name="Zhang J."/>
            <person name="Xu J."/>
            <person name="Zhou Y."/>
            <person name="Yu Y."/>
            <person name="Zhang B."/>
            <person name="Zhuang S."/>
            <person name="Wei H."/>
            <person name="Liu B."/>
            <person name="Lei M."/>
            <person name="Yu H."/>
            <person name="Li Y."/>
            <person name="Xu H."/>
            <person name="Wei S."/>
            <person name="He X."/>
            <person name="Fang L."/>
            <person name="Zhang Z."/>
            <person name="Zhang Y."/>
            <person name="Huang X."/>
            <person name="Su Z."/>
            <person name="Tong W."/>
            <person name="Li J."/>
            <person name="Tong Z."/>
            <person name="Li S."/>
            <person name="Ye J."/>
            <person name="Wang L."/>
            <person name="Fang L."/>
            <person name="Lei T."/>
            <person name="Chen C."/>
            <person name="Chen H."/>
            <person name="Xu Z."/>
            <person name="Li H."/>
            <person name="Huang H."/>
            <person name="Zhang F."/>
            <person name="Xu H."/>
            <person name="Li N."/>
            <person name="Zhao C."/>
            <person name="Li S."/>
            <person name="Dong L."/>
            <person name="Huang Y."/>
            <person name="Li L."/>
            <person name="Xi Y."/>
            <person name="Qi Q."/>
            <person name="Li W."/>
            <person name="Zhang B."/>
            <person name="Hu W."/>
            <person name="Zhang Y."/>
            <person name="Tian X."/>
            <person name="Jiao Y."/>
            <person name="Liang X."/>
            <person name="Jin J."/>
            <person name="Gao L."/>
            <person name="Zheng W."/>
            <person name="Hao B."/>
            <person name="Liu S."/>
            <person name="Wang W."/>
            <person name="Yuan L."/>
            <person name="Cao M."/>
            <person name="McDermott J."/>
            <person name="Samudrala R."/>
            <person name="Wang J."/>
            <person name="Wong G.K."/>
            <person name="Yang H."/>
        </authorList>
    </citation>
    <scope>NUCLEOTIDE SEQUENCE [LARGE SCALE GENOMIC DNA]</scope>
</reference>
<reference evidence="2" key="2">
    <citation type="submission" date="2008-12" db="EMBL/GenBank/DDBJ databases">
        <title>Improved gene annotation of the rice (Oryza sativa) genomes.</title>
        <authorList>
            <person name="Wang J."/>
            <person name="Li R."/>
            <person name="Fan W."/>
            <person name="Huang Q."/>
            <person name="Zhang J."/>
            <person name="Zhou Y."/>
            <person name="Hu Y."/>
            <person name="Zi S."/>
            <person name="Li J."/>
            <person name="Ni P."/>
            <person name="Zheng H."/>
            <person name="Zhang Y."/>
            <person name="Zhao M."/>
            <person name="Hao Q."/>
            <person name="McDermott J."/>
            <person name="Samudrala R."/>
            <person name="Kristiansen K."/>
            <person name="Wong G.K.-S."/>
        </authorList>
    </citation>
    <scope>NUCLEOTIDE SEQUENCE</scope>
</reference>
<organism evidence="2">
    <name type="scientific">Oryza sativa subsp. japonica</name>
    <name type="common">Rice</name>
    <dbReference type="NCBI Taxonomy" id="39947"/>
    <lineage>
        <taxon>Eukaryota</taxon>
        <taxon>Viridiplantae</taxon>
        <taxon>Streptophyta</taxon>
        <taxon>Embryophyta</taxon>
        <taxon>Tracheophyta</taxon>
        <taxon>Spermatophyta</taxon>
        <taxon>Magnoliopsida</taxon>
        <taxon>Liliopsida</taxon>
        <taxon>Poales</taxon>
        <taxon>Poaceae</taxon>
        <taxon>BOP clade</taxon>
        <taxon>Oryzoideae</taxon>
        <taxon>Oryzeae</taxon>
        <taxon>Oryzinae</taxon>
        <taxon>Oryza</taxon>
        <taxon>Oryza sativa</taxon>
    </lineage>
</organism>
<proteinExistence type="predicted"/>